<dbReference type="AlphaFoldDB" id="V5C9Z8"/>
<keyword evidence="3" id="KW-1185">Reference proteome</keyword>
<dbReference type="NCBIfam" id="NF047646">
    <property type="entry name" value="REP_Tyr_transpos"/>
    <property type="match status" value="1"/>
</dbReference>
<sequence length="147" mass="17171">MSRYRRADVPGATYFFTVVTYRRRPILCDDPVRAALRQAVKTVQSRHPFTVDAWVLLPDHLHCMWTLPSDDADYPLRWGLIKRMVSLACASHYHRADWMTASKTKYRESTIWQSFRVLLTPTFSLEGEGAKAELMFFHLIAAYLKYP</sequence>
<accession>V5C9Z8</accession>
<evidence type="ECO:0000313" key="2">
    <source>
        <dbReference type="EMBL" id="ESS73623.1"/>
    </source>
</evidence>
<dbReference type="InterPro" id="IPR052715">
    <property type="entry name" value="RAYT_transposase"/>
</dbReference>
<dbReference type="STRING" id="1116472.MGMO_15c00440"/>
<organism evidence="2 3">
    <name type="scientific">Methyloglobulus morosus KoM1</name>
    <dbReference type="NCBI Taxonomy" id="1116472"/>
    <lineage>
        <taxon>Bacteria</taxon>
        <taxon>Pseudomonadati</taxon>
        <taxon>Pseudomonadota</taxon>
        <taxon>Gammaproteobacteria</taxon>
        <taxon>Methylococcales</taxon>
        <taxon>Methylococcaceae</taxon>
        <taxon>Methyloglobulus</taxon>
    </lineage>
</organism>
<dbReference type="SUPFAM" id="SSF143422">
    <property type="entry name" value="Transposase IS200-like"/>
    <property type="match status" value="1"/>
</dbReference>
<dbReference type="PATRIC" id="fig|1116472.3.peg.543"/>
<reference evidence="2 3" key="1">
    <citation type="journal article" date="2013" name="Genome Announc.">
        <title>Draft Genome Sequence of the Methanotrophic Gammaproteobacterium Methyloglobulus morosus DSM 22980 Strain KoM1.</title>
        <authorList>
            <person name="Poehlein A."/>
            <person name="Deutzmann J.S."/>
            <person name="Daniel R."/>
            <person name="Simeonova D.D."/>
        </authorList>
    </citation>
    <scope>NUCLEOTIDE SEQUENCE [LARGE SCALE GENOMIC DNA]</scope>
    <source>
        <strain evidence="2 3">KoM1</strain>
    </source>
</reference>
<dbReference type="PANTHER" id="PTHR36966">
    <property type="entry name" value="REP-ASSOCIATED TYROSINE TRANSPOSASE"/>
    <property type="match status" value="1"/>
</dbReference>
<dbReference type="InterPro" id="IPR036515">
    <property type="entry name" value="Transposase_17_sf"/>
</dbReference>
<dbReference type="GO" id="GO:0004803">
    <property type="term" value="F:transposase activity"/>
    <property type="evidence" value="ECO:0007669"/>
    <property type="project" value="InterPro"/>
</dbReference>
<dbReference type="SMART" id="SM01321">
    <property type="entry name" value="Y1_Tnp"/>
    <property type="match status" value="1"/>
</dbReference>
<name>V5C9Z8_9GAMM</name>
<dbReference type="Pfam" id="PF01797">
    <property type="entry name" value="Y1_Tnp"/>
    <property type="match status" value="1"/>
</dbReference>
<evidence type="ECO:0000313" key="3">
    <source>
        <dbReference type="Proteomes" id="UP000017842"/>
    </source>
</evidence>
<dbReference type="Proteomes" id="UP000017842">
    <property type="component" value="Unassembled WGS sequence"/>
</dbReference>
<dbReference type="Gene3D" id="3.30.70.1290">
    <property type="entry name" value="Transposase IS200-like"/>
    <property type="match status" value="1"/>
</dbReference>
<feature type="domain" description="Transposase IS200-like" evidence="1">
    <location>
        <begin position="9"/>
        <end position="128"/>
    </location>
</feature>
<gene>
    <name evidence="2" type="ORF">MGMO_15c00440</name>
</gene>
<protein>
    <recommendedName>
        <fullName evidence="1">Transposase IS200-like domain-containing protein</fullName>
    </recommendedName>
</protein>
<dbReference type="EMBL" id="AYLO01000015">
    <property type="protein sequence ID" value="ESS73623.1"/>
    <property type="molecule type" value="Genomic_DNA"/>
</dbReference>
<proteinExistence type="predicted"/>
<dbReference type="GO" id="GO:0006313">
    <property type="term" value="P:DNA transposition"/>
    <property type="evidence" value="ECO:0007669"/>
    <property type="project" value="InterPro"/>
</dbReference>
<evidence type="ECO:0000259" key="1">
    <source>
        <dbReference type="SMART" id="SM01321"/>
    </source>
</evidence>
<dbReference type="eggNOG" id="COG1943">
    <property type="taxonomic scope" value="Bacteria"/>
</dbReference>
<dbReference type="InterPro" id="IPR002686">
    <property type="entry name" value="Transposase_17"/>
</dbReference>
<dbReference type="RefSeq" id="WP_023493447.1">
    <property type="nucleotide sequence ID" value="NZ_AYLO01000015.1"/>
</dbReference>
<dbReference type="PANTHER" id="PTHR36966:SF1">
    <property type="entry name" value="REP-ASSOCIATED TYROSINE TRANSPOSASE"/>
    <property type="match status" value="1"/>
</dbReference>
<comment type="caution">
    <text evidence="2">The sequence shown here is derived from an EMBL/GenBank/DDBJ whole genome shotgun (WGS) entry which is preliminary data.</text>
</comment>
<dbReference type="OrthoDB" id="9794403at2"/>
<dbReference type="GO" id="GO:0043565">
    <property type="term" value="F:sequence-specific DNA binding"/>
    <property type="evidence" value="ECO:0007669"/>
    <property type="project" value="TreeGrafter"/>
</dbReference>